<dbReference type="EMBL" id="QJKI01000015">
    <property type="protein sequence ID" value="PXX77716.1"/>
    <property type="molecule type" value="Genomic_DNA"/>
</dbReference>
<dbReference type="Proteomes" id="UP000247555">
    <property type="component" value="Unassembled WGS sequence"/>
</dbReference>
<accession>A0A318KPV7</accession>
<dbReference type="OrthoDB" id="6870466at2"/>
<name>A0A318KPV7_9NEIS</name>
<dbReference type="RefSeq" id="WP_110391259.1">
    <property type="nucleotide sequence ID" value="NZ_QJKI01000015.1"/>
</dbReference>
<protein>
    <submittedName>
        <fullName evidence="1">Uncharacterized protein</fullName>
    </submittedName>
</protein>
<gene>
    <name evidence="1" type="ORF">DFR34_11528</name>
</gene>
<organism evidence="1 2">
    <name type="scientific">Rivihabitans pingtungensis</name>
    <dbReference type="NCBI Taxonomy" id="1054498"/>
    <lineage>
        <taxon>Bacteria</taxon>
        <taxon>Pseudomonadati</taxon>
        <taxon>Pseudomonadota</taxon>
        <taxon>Betaproteobacteria</taxon>
        <taxon>Neisseriales</taxon>
        <taxon>Aquaspirillaceae</taxon>
        <taxon>Rivihabitans</taxon>
    </lineage>
</organism>
<keyword evidence="2" id="KW-1185">Reference proteome</keyword>
<proteinExistence type="predicted"/>
<evidence type="ECO:0000313" key="1">
    <source>
        <dbReference type="EMBL" id="PXX77716.1"/>
    </source>
</evidence>
<sequence>MRFIQYMHPAAQARTDASGLCPANPGPRHQRKFFQVASGHWQAAPHAPVQEGPLAFWGSWEQATRYTPLPASSDKAAPVAAHQPVLSGRARHGKDAVRALPTHPFVFDAPFLFLPGKDSPNRMLSRLEPGDIVVFGSHLHGQFALDTVFVVNGRTPVGDTQVSQLFRRVNDSCFDDTSLPVYRGACLNQPLGALVSFFPAKPATAGEIAAFNRPTLTPVGALEDLVQPRLPHNFRGRETLLPAGAVWDEICRQVMAQGCVLGLSAS</sequence>
<comment type="caution">
    <text evidence="1">The sequence shown here is derived from an EMBL/GenBank/DDBJ whole genome shotgun (WGS) entry which is preliminary data.</text>
</comment>
<evidence type="ECO:0000313" key="2">
    <source>
        <dbReference type="Proteomes" id="UP000247555"/>
    </source>
</evidence>
<reference evidence="1 2" key="1">
    <citation type="submission" date="2018-05" db="EMBL/GenBank/DDBJ databases">
        <title>Genomic Encyclopedia of Type Strains, Phase IV (KMG-IV): sequencing the most valuable type-strain genomes for metagenomic binning, comparative biology and taxonomic classification.</title>
        <authorList>
            <person name="Goeker M."/>
        </authorList>
    </citation>
    <scope>NUCLEOTIDE SEQUENCE [LARGE SCALE GENOMIC DNA]</scope>
    <source>
        <strain evidence="1 2">DSM 29661</strain>
    </source>
</reference>
<dbReference type="AlphaFoldDB" id="A0A318KPV7"/>